<proteinExistence type="predicted"/>
<feature type="signal peptide" evidence="1">
    <location>
        <begin position="1"/>
        <end position="20"/>
    </location>
</feature>
<sequence>MTMQVFLILWSLRFMPPTTPPPSMPDANCFASTNQCIAVKFRMDEQVAKPLLFLAIP</sequence>
<reference evidence="2" key="1">
    <citation type="submission" date="2020-09" db="EMBL/GenBank/DDBJ databases">
        <title>Genome-Enabled Discovery of Anthraquinone Biosynthesis in Senna tora.</title>
        <authorList>
            <person name="Kang S.-H."/>
            <person name="Pandey R.P."/>
            <person name="Lee C.-M."/>
            <person name="Sim J.-S."/>
            <person name="Jeong J.-T."/>
            <person name="Choi B.-S."/>
            <person name="Jung M."/>
            <person name="Ginzburg D."/>
            <person name="Zhao K."/>
            <person name="Won S.Y."/>
            <person name="Oh T.-J."/>
            <person name="Yu Y."/>
            <person name="Kim N.-H."/>
            <person name="Lee O.R."/>
            <person name="Lee T.-H."/>
            <person name="Bashyal P."/>
            <person name="Kim T.-S."/>
            <person name="Lee W.-H."/>
            <person name="Kawkins C."/>
            <person name="Kim C.-K."/>
            <person name="Kim J.S."/>
            <person name="Ahn B.O."/>
            <person name="Rhee S.Y."/>
            <person name="Sohng J.K."/>
        </authorList>
    </citation>
    <scope>NUCLEOTIDE SEQUENCE</scope>
    <source>
        <tissue evidence="2">Leaf</tissue>
    </source>
</reference>
<organism evidence="2 3">
    <name type="scientific">Senna tora</name>
    <dbReference type="NCBI Taxonomy" id="362788"/>
    <lineage>
        <taxon>Eukaryota</taxon>
        <taxon>Viridiplantae</taxon>
        <taxon>Streptophyta</taxon>
        <taxon>Embryophyta</taxon>
        <taxon>Tracheophyta</taxon>
        <taxon>Spermatophyta</taxon>
        <taxon>Magnoliopsida</taxon>
        <taxon>eudicotyledons</taxon>
        <taxon>Gunneridae</taxon>
        <taxon>Pentapetalae</taxon>
        <taxon>rosids</taxon>
        <taxon>fabids</taxon>
        <taxon>Fabales</taxon>
        <taxon>Fabaceae</taxon>
        <taxon>Caesalpinioideae</taxon>
        <taxon>Cassia clade</taxon>
        <taxon>Senna</taxon>
    </lineage>
</organism>
<comment type="caution">
    <text evidence="2">The sequence shown here is derived from an EMBL/GenBank/DDBJ whole genome shotgun (WGS) entry which is preliminary data.</text>
</comment>
<dbReference type="EMBL" id="JAAIUW010000001">
    <property type="protein sequence ID" value="KAF7845005.1"/>
    <property type="molecule type" value="Genomic_DNA"/>
</dbReference>
<evidence type="ECO:0000256" key="1">
    <source>
        <dbReference type="SAM" id="SignalP"/>
    </source>
</evidence>
<gene>
    <name evidence="2" type="ORF">G2W53_001910</name>
</gene>
<evidence type="ECO:0000313" key="3">
    <source>
        <dbReference type="Proteomes" id="UP000634136"/>
    </source>
</evidence>
<keyword evidence="3" id="KW-1185">Reference proteome</keyword>
<accession>A0A834XGC4</accession>
<dbReference type="AlphaFoldDB" id="A0A834XGC4"/>
<name>A0A834XGC4_9FABA</name>
<evidence type="ECO:0000313" key="2">
    <source>
        <dbReference type="EMBL" id="KAF7845005.1"/>
    </source>
</evidence>
<protein>
    <submittedName>
        <fullName evidence="2">Uncharacterized protein</fullName>
    </submittedName>
</protein>
<dbReference type="Proteomes" id="UP000634136">
    <property type="component" value="Unassembled WGS sequence"/>
</dbReference>
<keyword evidence="1" id="KW-0732">Signal</keyword>
<feature type="chain" id="PRO_5032271913" evidence="1">
    <location>
        <begin position="21"/>
        <end position="57"/>
    </location>
</feature>